<name>A0A8J5UWT5_ZIZPA</name>
<comment type="caution">
    <text evidence="2">The sequence shown here is derived from an EMBL/GenBank/DDBJ whole genome shotgun (WGS) entry which is preliminary data.</text>
</comment>
<dbReference type="AlphaFoldDB" id="A0A8J5UWT5"/>
<evidence type="ECO:0000256" key="1">
    <source>
        <dbReference type="SAM" id="MobiDB-lite"/>
    </source>
</evidence>
<feature type="region of interest" description="Disordered" evidence="1">
    <location>
        <begin position="1"/>
        <end position="45"/>
    </location>
</feature>
<gene>
    <name evidence="2" type="ORF">GUJ93_ZPchr0008g14016</name>
</gene>
<protein>
    <submittedName>
        <fullName evidence="2">Uncharacterized protein</fullName>
    </submittedName>
</protein>
<reference evidence="2" key="2">
    <citation type="submission" date="2021-02" db="EMBL/GenBank/DDBJ databases">
        <authorList>
            <person name="Kimball J.A."/>
            <person name="Haas M.W."/>
            <person name="Macchietto M."/>
            <person name="Kono T."/>
            <person name="Duquette J."/>
            <person name="Shao M."/>
        </authorList>
    </citation>
    <scope>NUCLEOTIDE SEQUENCE</scope>
    <source>
        <tissue evidence="2">Fresh leaf tissue</tissue>
    </source>
</reference>
<dbReference type="EMBL" id="JAAALK010000290">
    <property type="protein sequence ID" value="KAG8046937.1"/>
    <property type="molecule type" value="Genomic_DNA"/>
</dbReference>
<accession>A0A8J5UWT5</accession>
<evidence type="ECO:0000313" key="2">
    <source>
        <dbReference type="EMBL" id="KAG8046937.1"/>
    </source>
</evidence>
<evidence type="ECO:0000313" key="3">
    <source>
        <dbReference type="Proteomes" id="UP000729402"/>
    </source>
</evidence>
<keyword evidence="3" id="KW-1185">Reference proteome</keyword>
<sequence>MGSLFTTGADLFPTKTSDKSKEGQSRMEGGQIGRESRLDGRGRPQIWSDAVCGKVAATVPSKGRPAEEIASAEGVATGRGSVCHGDLGVLSTPFPMWQTPHSDLARRQLWRPPPAA</sequence>
<dbReference type="Proteomes" id="UP000729402">
    <property type="component" value="Unassembled WGS sequence"/>
</dbReference>
<feature type="compositionally biased region" description="Basic and acidic residues" evidence="1">
    <location>
        <begin position="16"/>
        <end position="25"/>
    </location>
</feature>
<reference evidence="2" key="1">
    <citation type="journal article" date="2021" name="bioRxiv">
        <title>Whole Genome Assembly and Annotation of Northern Wild Rice, Zizania palustris L., Supports a Whole Genome Duplication in the Zizania Genus.</title>
        <authorList>
            <person name="Haas M."/>
            <person name="Kono T."/>
            <person name="Macchietto M."/>
            <person name="Millas R."/>
            <person name="McGilp L."/>
            <person name="Shao M."/>
            <person name="Duquette J."/>
            <person name="Hirsch C.N."/>
            <person name="Kimball J."/>
        </authorList>
    </citation>
    <scope>NUCLEOTIDE SEQUENCE</scope>
    <source>
        <tissue evidence="2">Fresh leaf tissue</tissue>
    </source>
</reference>
<proteinExistence type="predicted"/>
<organism evidence="2 3">
    <name type="scientific">Zizania palustris</name>
    <name type="common">Northern wild rice</name>
    <dbReference type="NCBI Taxonomy" id="103762"/>
    <lineage>
        <taxon>Eukaryota</taxon>
        <taxon>Viridiplantae</taxon>
        <taxon>Streptophyta</taxon>
        <taxon>Embryophyta</taxon>
        <taxon>Tracheophyta</taxon>
        <taxon>Spermatophyta</taxon>
        <taxon>Magnoliopsida</taxon>
        <taxon>Liliopsida</taxon>
        <taxon>Poales</taxon>
        <taxon>Poaceae</taxon>
        <taxon>BOP clade</taxon>
        <taxon>Oryzoideae</taxon>
        <taxon>Oryzeae</taxon>
        <taxon>Zizaniinae</taxon>
        <taxon>Zizania</taxon>
    </lineage>
</organism>